<gene>
    <name evidence="1" type="ORF">EPS97_22105</name>
</gene>
<organism evidence="1 2">
    <name type="scientific">Escherichia coli</name>
    <dbReference type="NCBI Taxonomy" id="562"/>
    <lineage>
        <taxon>Bacteria</taxon>
        <taxon>Pseudomonadati</taxon>
        <taxon>Pseudomonadota</taxon>
        <taxon>Gammaproteobacteria</taxon>
        <taxon>Enterobacterales</taxon>
        <taxon>Enterobacteriaceae</taxon>
        <taxon>Escherichia</taxon>
    </lineage>
</organism>
<reference evidence="1 2" key="1">
    <citation type="submission" date="2019-01" db="EMBL/GenBank/DDBJ databases">
        <title>Genomic analysis of febrile catheter-associated UTI E. coli isolates.</title>
        <authorList>
            <person name="Potter R."/>
            <person name="Zou Z."/>
            <person name="Henderson J."/>
            <person name="Dantas G."/>
        </authorList>
    </citation>
    <scope>NUCLEOTIDE SEQUENCE [LARGE SCALE GENOMIC DNA]</scope>
    <source>
        <strain evidence="1 2">49_rectal</strain>
    </source>
</reference>
<accession>A0A2A3VS63</accession>
<dbReference type="EMBL" id="SCIU01000072">
    <property type="protein sequence ID" value="RXB22365.1"/>
    <property type="molecule type" value="Genomic_DNA"/>
</dbReference>
<protein>
    <recommendedName>
        <fullName evidence="3">DUF4942 domain-containing protein</fullName>
    </recommendedName>
</protein>
<sequence length="368" mass="42277">MMDEQITLTQNQIFSASLKVSKSRSLVKRRMQSLGLKFTESQDVRNRLAGIEKGALKCVGQFCHDNDAESLSAMAIILSELFLLQGELSTSNEYGDHETSYWTVAQGPCDEWVQSLLASENGRRTFNSFRITFDNSEERRSLVEKNAKMLGSYLLPYFVNFTNAASAFITLPNSITFKQVQRNKPLIHPETTLSHILTIEDSAFLSRIKFKLISAIDRLPDPSGQYANMFNHIMDRALLTHLNREQIDSPCVCKKVISTYADTMLTLPIFNTTITGKYRHWTPWGINFVEFSRQAAKEKSCVYVPEPGQIHWKSPEHKELAEYSLINQIIPQQYHWLLGVPTIWRSHYRDHSKRLDLFKEWRDANGCG</sequence>
<comment type="caution">
    <text evidence="1">The sequence shown here is derived from an EMBL/GenBank/DDBJ whole genome shotgun (WGS) entry which is preliminary data.</text>
</comment>
<evidence type="ECO:0000313" key="2">
    <source>
        <dbReference type="Proteomes" id="UP000290652"/>
    </source>
</evidence>
<dbReference type="AlphaFoldDB" id="A0A2A3VS63"/>
<proteinExistence type="predicted"/>
<dbReference type="Proteomes" id="UP000290652">
    <property type="component" value="Unassembled WGS sequence"/>
</dbReference>
<evidence type="ECO:0000313" key="1">
    <source>
        <dbReference type="EMBL" id="RXB22365.1"/>
    </source>
</evidence>
<name>A0A2A3VS63_ECOLX</name>
<evidence type="ECO:0008006" key="3">
    <source>
        <dbReference type="Google" id="ProtNLM"/>
    </source>
</evidence>